<accession>A0ABR1JWS3</accession>
<reference evidence="2 3" key="1">
    <citation type="submission" date="2024-01" db="EMBL/GenBank/DDBJ databases">
        <title>A draft genome for the cacao thread blight pathogen Marasmiellus scandens.</title>
        <authorList>
            <person name="Baruah I.K."/>
            <person name="Leung J."/>
            <person name="Bukari Y."/>
            <person name="Amoako-Attah I."/>
            <person name="Meinhardt L.W."/>
            <person name="Bailey B.A."/>
            <person name="Cohen S.P."/>
        </authorList>
    </citation>
    <scope>NUCLEOTIDE SEQUENCE [LARGE SCALE GENOMIC DNA]</scope>
    <source>
        <strain evidence="2 3">GH-19</strain>
    </source>
</reference>
<evidence type="ECO:0008006" key="4">
    <source>
        <dbReference type="Google" id="ProtNLM"/>
    </source>
</evidence>
<gene>
    <name evidence="2" type="ORF">VKT23_003045</name>
</gene>
<dbReference type="Proteomes" id="UP001498398">
    <property type="component" value="Unassembled WGS sequence"/>
</dbReference>
<evidence type="ECO:0000256" key="1">
    <source>
        <dbReference type="SAM" id="MobiDB-lite"/>
    </source>
</evidence>
<comment type="caution">
    <text evidence="2">The sequence shown here is derived from an EMBL/GenBank/DDBJ whole genome shotgun (WGS) entry which is preliminary data.</text>
</comment>
<keyword evidence="3" id="KW-1185">Reference proteome</keyword>
<evidence type="ECO:0000313" key="2">
    <source>
        <dbReference type="EMBL" id="KAK7468540.1"/>
    </source>
</evidence>
<name>A0ABR1JWS3_9AGAR</name>
<dbReference type="EMBL" id="JBANRG010000003">
    <property type="protein sequence ID" value="KAK7468540.1"/>
    <property type="molecule type" value="Genomic_DNA"/>
</dbReference>
<evidence type="ECO:0000313" key="3">
    <source>
        <dbReference type="Proteomes" id="UP001498398"/>
    </source>
</evidence>
<feature type="region of interest" description="Disordered" evidence="1">
    <location>
        <begin position="48"/>
        <end position="71"/>
    </location>
</feature>
<sequence>MQIRCIAHVVNLVSQDILHLLGEVDDPNVIDYFDLHWDLPYHYDPSTDKKQKELETEVAQENDGVGLEEESKIDEDVIKSLKNKSPLERV</sequence>
<feature type="compositionally biased region" description="Acidic residues" evidence="1">
    <location>
        <begin position="56"/>
        <end position="71"/>
    </location>
</feature>
<proteinExistence type="predicted"/>
<protein>
    <recommendedName>
        <fullName evidence="4">Transposase</fullName>
    </recommendedName>
</protein>
<organism evidence="2 3">
    <name type="scientific">Marasmiellus scandens</name>
    <dbReference type="NCBI Taxonomy" id="2682957"/>
    <lineage>
        <taxon>Eukaryota</taxon>
        <taxon>Fungi</taxon>
        <taxon>Dikarya</taxon>
        <taxon>Basidiomycota</taxon>
        <taxon>Agaricomycotina</taxon>
        <taxon>Agaricomycetes</taxon>
        <taxon>Agaricomycetidae</taxon>
        <taxon>Agaricales</taxon>
        <taxon>Marasmiineae</taxon>
        <taxon>Omphalotaceae</taxon>
        <taxon>Marasmiellus</taxon>
    </lineage>
</organism>